<dbReference type="AlphaFoldDB" id="A0A699WHL5"/>
<organism evidence="2">
    <name type="scientific">Tanacetum cinerariifolium</name>
    <name type="common">Dalmatian daisy</name>
    <name type="synonym">Chrysanthemum cinerariifolium</name>
    <dbReference type="NCBI Taxonomy" id="118510"/>
    <lineage>
        <taxon>Eukaryota</taxon>
        <taxon>Viridiplantae</taxon>
        <taxon>Streptophyta</taxon>
        <taxon>Embryophyta</taxon>
        <taxon>Tracheophyta</taxon>
        <taxon>Spermatophyta</taxon>
        <taxon>Magnoliopsida</taxon>
        <taxon>eudicotyledons</taxon>
        <taxon>Gunneridae</taxon>
        <taxon>Pentapetalae</taxon>
        <taxon>asterids</taxon>
        <taxon>campanulids</taxon>
        <taxon>Asterales</taxon>
        <taxon>Asteraceae</taxon>
        <taxon>Asteroideae</taxon>
        <taxon>Anthemideae</taxon>
        <taxon>Anthemidinae</taxon>
        <taxon>Tanacetum</taxon>
    </lineage>
</organism>
<feature type="compositionally biased region" description="Basic and acidic residues" evidence="1">
    <location>
        <begin position="17"/>
        <end position="28"/>
    </location>
</feature>
<feature type="compositionally biased region" description="Polar residues" evidence="1">
    <location>
        <begin position="37"/>
        <end position="50"/>
    </location>
</feature>
<feature type="compositionally biased region" description="Polar residues" evidence="1">
    <location>
        <begin position="1"/>
        <end position="12"/>
    </location>
</feature>
<comment type="caution">
    <text evidence="2">The sequence shown here is derived from an EMBL/GenBank/DDBJ whole genome shotgun (WGS) entry which is preliminary data.</text>
</comment>
<feature type="compositionally biased region" description="Basic and acidic residues" evidence="1">
    <location>
        <begin position="53"/>
        <end position="62"/>
    </location>
</feature>
<evidence type="ECO:0000256" key="1">
    <source>
        <dbReference type="SAM" id="MobiDB-lite"/>
    </source>
</evidence>
<feature type="non-terminal residue" evidence="2">
    <location>
        <position position="1"/>
    </location>
</feature>
<feature type="region of interest" description="Disordered" evidence="1">
    <location>
        <begin position="1"/>
        <end position="62"/>
    </location>
</feature>
<dbReference type="EMBL" id="BKCJ011658513">
    <property type="protein sequence ID" value="GFD45810.1"/>
    <property type="molecule type" value="Genomic_DNA"/>
</dbReference>
<protein>
    <submittedName>
        <fullName evidence="2">Uncharacterized protein</fullName>
    </submittedName>
</protein>
<evidence type="ECO:0000313" key="2">
    <source>
        <dbReference type="EMBL" id="GFD45810.1"/>
    </source>
</evidence>
<accession>A0A699WHL5</accession>
<name>A0A699WHL5_TANCI</name>
<reference evidence="2" key="1">
    <citation type="journal article" date="2019" name="Sci. Rep.">
        <title>Draft genome of Tanacetum cinerariifolium, the natural source of mosquito coil.</title>
        <authorList>
            <person name="Yamashiro T."/>
            <person name="Shiraishi A."/>
            <person name="Satake H."/>
            <person name="Nakayama K."/>
        </authorList>
    </citation>
    <scope>NUCLEOTIDE SEQUENCE</scope>
</reference>
<sequence>VGLTSRVTSSSDEALDKEDTSKQGRIDEIDVDEDISLVSTHDNVSTQGNIVQDEGREDVGKL</sequence>
<gene>
    <name evidence="2" type="ORF">Tci_917779</name>
</gene>
<proteinExistence type="predicted"/>